<name>A0ABS4K2B8_9CLOT</name>
<feature type="domain" description="Tail specific protease" evidence="2">
    <location>
        <begin position="282"/>
        <end position="481"/>
    </location>
</feature>
<dbReference type="RefSeq" id="WP_021281370.1">
    <property type="nucleotide sequence ID" value="NZ_JAGGLL010000011.1"/>
</dbReference>
<dbReference type="PANTHER" id="PTHR32060:SF30">
    <property type="entry name" value="CARBOXY-TERMINAL PROCESSING PROTEASE CTPA"/>
    <property type="match status" value="1"/>
</dbReference>
<feature type="transmembrane region" description="Helical" evidence="1">
    <location>
        <begin position="12"/>
        <end position="31"/>
    </location>
</feature>
<dbReference type="EMBL" id="JAGGLL010000011">
    <property type="protein sequence ID" value="MBP2021926.1"/>
    <property type="molecule type" value="Genomic_DNA"/>
</dbReference>
<evidence type="ECO:0000313" key="3">
    <source>
        <dbReference type="EMBL" id="MBP2021926.1"/>
    </source>
</evidence>
<proteinExistence type="predicted"/>
<dbReference type="PANTHER" id="PTHR32060">
    <property type="entry name" value="TAIL-SPECIFIC PROTEASE"/>
    <property type="match status" value="1"/>
</dbReference>
<keyword evidence="1" id="KW-0472">Membrane</keyword>
<evidence type="ECO:0000313" key="4">
    <source>
        <dbReference type="Proteomes" id="UP001519308"/>
    </source>
</evidence>
<dbReference type="Gene3D" id="3.90.226.10">
    <property type="entry name" value="2-enoyl-CoA Hydratase, Chain A, domain 1"/>
    <property type="match status" value="1"/>
</dbReference>
<evidence type="ECO:0000256" key="1">
    <source>
        <dbReference type="SAM" id="Phobius"/>
    </source>
</evidence>
<dbReference type="GO" id="GO:0008233">
    <property type="term" value="F:peptidase activity"/>
    <property type="evidence" value="ECO:0007669"/>
    <property type="project" value="UniProtKB-KW"/>
</dbReference>
<accession>A0ABS4K2B8</accession>
<keyword evidence="3" id="KW-0645">Protease</keyword>
<organism evidence="3 4">
    <name type="scientific">Clostridium punense</name>
    <dbReference type="NCBI Taxonomy" id="1054297"/>
    <lineage>
        <taxon>Bacteria</taxon>
        <taxon>Bacillati</taxon>
        <taxon>Bacillota</taxon>
        <taxon>Clostridia</taxon>
        <taxon>Eubacteriales</taxon>
        <taxon>Clostridiaceae</taxon>
        <taxon>Clostridium</taxon>
    </lineage>
</organism>
<dbReference type="InterPro" id="IPR005151">
    <property type="entry name" value="Tail-specific_protease"/>
</dbReference>
<dbReference type="SUPFAM" id="SSF52096">
    <property type="entry name" value="ClpP/crotonase"/>
    <property type="match status" value="1"/>
</dbReference>
<protein>
    <submittedName>
        <fullName evidence="3">C-terminal processing protease CtpA/Prc</fullName>
    </submittedName>
</protein>
<evidence type="ECO:0000259" key="2">
    <source>
        <dbReference type="Pfam" id="PF03572"/>
    </source>
</evidence>
<keyword evidence="3" id="KW-0378">Hydrolase</keyword>
<keyword evidence="4" id="KW-1185">Reference proteome</keyword>
<keyword evidence="1" id="KW-1133">Transmembrane helix</keyword>
<dbReference type="GO" id="GO:0006508">
    <property type="term" value="P:proteolysis"/>
    <property type="evidence" value="ECO:0007669"/>
    <property type="project" value="UniProtKB-KW"/>
</dbReference>
<keyword evidence="1" id="KW-0812">Transmembrane</keyword>
<comment type="caution">
    <text evidence="3">The sequence shown here is derived from an EMBL/GenBank/DDBJ whole genome shotgun (WGS) entry which is preliminary data.</text>
</comment>
<dbReference type="Gene3D" id="3.30.750.44">
    <property type="match status" value="1"/>
</dbReference>
<dbReference type="Pfam" id="PF03572">
    <property type="entry name" value="Peptidase_S41"/>
    <property type="match status" value="1"/>
</dbReference>
<gene>
    <name evidence="3" type="ORF">J2Z44_001722</name>
</gene>
<dbReference type="Proteomes" id="UP001519308">
    <property type="component" value="Unassembled WGS sequence"/>
</dbReference>
<reference evidence="3 4" key="1">
    <citation type="submission" date="2021-03" db="EMBL/GenBank/DDBJ databases">
        <title>Genomic Encyclopedia of Type Strains, Phase IV (KMG-IV): sequencing the most valuable type-strain genomes for metagenomic binning, comparative biology and taxonomic classification.</title>
        <authorList>
            <person name="Goeker M."/>
        </authorList>
    </citation>
    <scope>NUCLEOTIDE SEQUENCE [LARGE SCALE GENOMIC DNA]</scope>
    <source>
        <strain evidence="3 4">DSM 28650</strain>
    </source>
</reference>
<dbReference type="InterPro" id="IPR029045">
    <property type="entry name" value="ClpP/crotonase-like_dom_sf"/>
</dbReference>
<sequence length="520" mass="60115">MRKKEKKREKVLIIGLALTLICVILVGTFMWKPIMLSPKGELSYKEKKEDAKYLVNFLVENYPFFEIKKDTMGYDFVKHKDELIQRIANSKNDEEFYLNINRTMNLLSNDHSNILNEYMLNFYENASKNSYQGIFDDKSLEKASYWDKIELNFITVPDVLCQYMEGKYVVISSLNTGIKKGDVITQVESLELEEYIKQNRDKYILKYDLHNKKCYVDKLFVETDPSTNKNLKVRVLTKSGEAKEETINIGAYDEERTMKLTRELSENLGNEVINTKIIEEGNIAYIKINHMIEENNTIEKIDTFFKDMKSYKNIIIDIRGNDGGTESVSRAIIRNINSKEVSILDEYHGYRKSEFMADYLSKIYGNSTFSKETPTNLKSQYTEKYSFIKDSYLLPYSKEAFRGNVYLLVDKNVFSASERLSVIVKSANLGTIIGQTTGGDGIGRNPVINTLPNSKICVRIPGLLGINKDGEINEELRTSPDFYTEQSYEDFKKAIKENAKNISLTEYDTIFNECMKIIKK</sequence>